<sequence>MTMALRSKNKLHFINGSLPRPLDEEHDSFAWDRCNIMIMPWLHNSVELEIAQSVLWMDTAVGIWNELMDHFYQGDVFRISDLQEEICNLKQDVVKICTYKDGDQVIRFLKGLNDHNSATRSQIMLMEALPTIYRVYSLLVQQERKAILPLDESKVLAFPNIQPQHNAPKSNGNFHGRSIRGGKYSGARGRGPSDTYTSHNRSHSPPHPIHTELIHHNTLMPTPPHSSNHNSHEINTNPQGPLPIIQFTRQTKPHTYLKDYQCNLISLQSHFRNNCFHPSSQCGTDLAEINQLKTLLNAKFSIKEPQVLKYFLGFEVSRTAQGSSLL</sequence>
<feature type="region of interest" description="Disordered" evidence="1">
    <location>
        <begin position="184"/>
        <end position="205"/>
    </location>
</feature>
<dbReference type="EMBL" id="JAMSHJ010000005">
    <property type="protein sequence ID" value="KAI5403804.1"/>
    <property type="molecule type" value="Genomic_DNA"/>
</dbReference>
<keyword evidence="3" id="KW-1185">Reference proteome</keyword>
<proteinExistence type="predicted"/>
<gene>
    <name evidence="2" type="ORF">KIW84_051092</name>
</gene>
<dbReference type="PANTHER" id="PTHR37610">
    <property type="entry name" value="CCHC-TYPE DOMAIN-CONTAINING PROTEIN"/>
    <property type="match status" value="1"/>
</dbReference>
<name>A0A9D4WLK3_PEA</name>
<protein>
    <submittedName>
        <fullName evidence="2">Uncharacterized protein</fullName>
    </submittedName>
</protein>
<evidence type="ECO:0000313" key="3">
    <source>
        <dbReference type="Proteomes" id="UP001058974"/>
    </source>
</evidence>
<reference evidence="2 3" key="1">
    <citation type="journal article" date="2022" name="Nat. Genet.">
        <title>Improved pea reference genome and pan-genome highlight genomic features and evolutionary characteristics.</title>
        <authorList>
            <person name="Yang T."/>
            <person name="Liu R."/>
            <person name="Luo Y."/>
            <person name="Hu S."/>
            <person name="Wang D."/>
            <person name="Wang C."/>
            <person name="Pandey M.K."/>
            <person name="Ge S."/>
            <person name="Xu Q."/>
            <person name="Li N."/>
            <person name="Li G."/>
            <person name="Huang Y."/>
            <person name="Saxena R.K."/>
            <person name="Ji Y."/>
            <person name="Li M."/>
            <person name="Yan X."/>
            <person name="He Y."/>
            <person name="Liu Y."/>
            <person name="Wang X."/>
            <person name="Xiang C."/>
            <person name="Varshney R.K."/>
            <person name="Ding H."/>
            <person name="Gao S."/>
            <person name="Zong X."/>
        </authorList>
    </citation>
    <scope>NUCLEOTIDE SEQUENCE [LARGE SCALE GENOMIC DNA]</scope>
    <source>
        <strain evidence="2 3">cv. Zhongwan 6</strain>
    </source>
</reference>
<evidence type="ECO:0000313" key="2">
    <source>
        <dbReference type="EMBL" id="KAI5403804.1"/>
    </source>
</evidence>
<evidence type="ECO:0000256" key="1">
    <source>
        <dbReference type="SAM" id="MobiDB-lite"/>
    </source>
</evidence>
<dbReference type="Gramene" id="Psat05G0109200-T1">
    <property type="protein sequence ID" value="KAI5403804.1"/>
    <property type="gene ID" value="KIW84_051092"/>
</dbReference>
<dbReference type="Proteomes" id="UP001058974">
    <property type="component" value="Chromosome 5"/>
</dbReference>
<accession>A0A9D4WLK3</accession>
<dbReference type="PANTHER" id="PTHR37610:SF55">
    <property type="entry name" value="RETROTRANSPOSON COPIA-LIKE N-TERMINAL DOMAIN-CONTAINING PROTEIN"/>
    <property type="match status" value="1"/>
</dbReference>
<comment type="caution">
    <text evidence="2">The sequence shown here is derived from an EMBL/GenBank/DDBJ whole genome shotgun (WGS) entry which is preliminary data.</text>
</comment>
<organism evidence="2 3">
    <name type="scientific">Pisum sativum</name>
    <name type="common">Garden pea</name>
    <name type="synonym">Lathyrus oleraceus</name>
    <dbReference type="NCBI Taxonomy" id="3888"/>
    <lineage>
        <taxon>Eukaryota</taxon>
        <taxon>Viridiplantae</taxon>
        <taxon>Streptophyta</taxon>
        <taxon>Embryophyta</taxon>
        <taxon>Tracheophyta</taxon>
        <taxon>Spermatophyta</taxon>
        <taxon>Magnoliopsida</taxon>
        <taxon>eudicotyledons</taxon>
        <taxon>Gunneridae</taxon>
        <taxon>Pentapetalae</taxon>
        <taxon>rosids</taxon>
        <taxon>fabids</taxon>
        <taxon>Fabales</taxon>
        <taxon>Fabaceae</taxon>
        <taxon>Papilionoideae</taxon>
        <taxon>50 kb inversion clade</taxon>
        <taxon>NPAAA clade</taxon>
        <taxon>Hologalegina</taxon>
        <taxon>IRL clade</taxon>
        <taxon>Fabeae</taxon>
        <taxon>Lathyrus</taxon>
    </lineage>
</organism>
<dbReference type="AlphaFoldDB" id="A0A9D4WLK3"/>